<organism evidence="2 3">
    <name type="scientific">Pristionchus mayeri</name>
    <dbReference type="NCBI Taxonomy" id="1317129"/>
    <lineage>
        <taxon>Eukaryota</taxon>
        <taxon>Metazoa</taxon>
        <taxon>Ecdysozoa</taxon>
        <taxon>Nematoda</taxon>
        <taxon>Chromadorea</taxon>
        <taxon>Rhabditida</taxon>
        <taxon>Rhabditina</taxon>
        <taxon>Diplogasteromorpha</taxon>
        <taxon>Diplogasteroidea</taxon>
        <taxon>Neodiplogasteridae</taxon>
        <taxon>Pristionchus</taxon>
    </lineage>
</organism>
<gene>
    <name evidence="2" type="ORF">PMAYCL1PPCAC_32791</name>
</gene>
<dbReference type="GO" id="GO:0006914">
    <property type="term" value="P:autophagy"/>
    <property type="evidence" value="ECO:0007669"/>
    <property type="project" value="TreeGrafter"/>
</dbReference>
<dbReference type="GO" id="GO:0016020">
    <property type="term" value="C:membrane"/>
    <property type="evidence" value="ECO:0007669"/>
    <property type="project" value="TreeGrafter"/>
</dbReference>
<keyword evidence="3" id="KW-1185">Reference proteome</keyword>
<dbReference type="PANTHER" id="PTHR12894:SF27">
    <property type="entry name" value="TRANSFORMING GROWTH FACTOR-BETA RECEPTOR-ASSOCIATED PROTEIN 1"/>
    <property type="match status" value="1"/>
</dbReference>
<comment type="caution">
    <text evidence="2">The sequence shown here is derived from an EMBL/GenBank/DDBJ whole genome shotgun (WGS) entry which is preliminary data.</text>
</comment>
<feature type="domain" description="Vacuolar sorting protein 39/Transforming growth factor beta receptor-associated zinc finger" evidence="1">
    <location>
        <begin position="782"/>
        <end position="817"/>
    </location>
</feature>
<dbReference type="Pfam" id="PF10367">
    <property type="entry name" value="zf-Vps39_C"/>
    <property type="match status" value="1"/>
</dbReference>
<dbReference type="AlphaFoldDB" id="A0AAN5IGB8"/>
<sequence>DSQDVSLFSLSQEGRLGDILVPFEYVLSVTARGSTLFALTSNGRILTLDEEFKVTGEAKLPPQKKQVSEHARIDYVDISGLLIVLFANTLYFFRIEDKSAELLYSKTDVLRFDLSASGTQLVFPDHDLVYVTTRNQVVRILLSIGEQCRERVLWKWRADSLVSAISFDGSAVCLTTQSGCYVHPFESSSSADPILAFPIDRAVLPLNAPPPSICHVNEGDFVVAGCMPDMALFVDGSGSAARPPLIWSHEHPRSVVRTDSCLVVIGETKLIVFDNVGRMRQELALPSHPCASGLAGDSTVVIFTRSADADVFCVRQMSWAQKASDLLEKGEFESALYVVRSNEVKTDEDLIAYRQVYVRLGFEKLASDEEDAISMLLEGQVTPFDVTTHFSAIFDKSDSPRDTISDVILVEKLISRVLEQEWSEELAKDWATLLTLARARLCESPIELIDVLETSEDYDHQAVADYADGRKMVNAQLVLRTISGPLNEALSMDWLDPALSPLVDRLLLATLLQRIDSTGVALVYKWRDLMMEEAESEQLLLELVRKRAAWFKEDTVIDMFEGRNNELDVILPLYHDESYAHSTALTNRLALLVTDRLSPVHHESLTVDEGSRLRKLLIEIILREKEVTVEHLLMGEHLTVERVVAANRTDPEKAIQGVIESVEFPGALQAIQQILHHFASSHASLSTHFLHQLKRKCESDPLAGSSLRLPEVMRTVIEASPALLASGAIKFIPENSQLETFAPLIFREVQSVNDRSVASRLARALGQRATQVLEDPLATQYFKVTESSRCGVCSGRFDKLSELHFLPSGKIVHPRCQPHLNLCPITNQVFRG</sequence>
<dbReference type="GO" id="GO:0005737">
    <property type="term" value="C:cytoplasm"/>
    <property type="evidence" value="ECO:0007669"/>
    <property type="project" value="TreeGrafter"/>
</dbReference>
<evidence type="ECO:0000313" key="3">
    <source>
        <dbReference type="Proteomes" id="UP001328107"/>
    </source>
</evidence>
<proteinExistence type="predicted"/>
<dbReference type="InterPro" id="IPR032914">
    <property type="entry name" value="Vam6/VPS39/TRAP1"/>
</dbReference>
<accession>A0AAN5IGB8</accession>
<feature type="non-terminal residue" evidence="2">
    <location>
        <position position="1"/>
    </location>
</feature>
<evidence type="ECO:0000259" key="1">
    <source>
        <dbReference type="Pfam" id="PF10367"/>
    </source>
</evidence>
<name>A0AAN5IGB8_9BILA</name>
<dbReference type="EMBL" id="BTRK01000006">
    <property type="protein sequence ID" value="GMR62596.1"/>
    <property type="molecule type" value="Genomic_DNA"/>
</dbReference>
<evidence type="ECO:0000313" key="2">
    <source>
        <dbReference type="EMBL" id="GMR62596.1"/>
    </source>
</evidence>
<protein>
    <recommendedName>
        <fullName evidence="1">Vacuolar sorting protein 39/Transforming growth factor beta receptor-associated zinc finger domain-containing protein</fullName>
    </recommendedName>
</protein>
<dbReference type="PANTHER" id="PTHR12894">
    <property type="entry name" value="CNH DOMAIN CONTAINING"/>
    <property type="match status" value="1"/>
</dbReference>
<dbReference type="Proteomes" id="UP001328107">
    <property type="component" value="Unassembled WGS sequence"/>
</dbReference>
<dbReference type="InterPro" id="IPR019453">
    <property type="entry name" value="VPS39/TGFA1_Znf"/>
</dbReference>
<dbReference type="GO" id="GO:0034058">
    <property type="term" value="P:endosomal vesicle fusion"/>
    <property type="evidence" value="ECO:0007669"/>
    <property type="project" value="TreeGrafter"/>
</dbReference>
<reference evidence="3" key="1">
    <citation type="submission" date="2022-10" db="EMBL/GenBank/DDBJ databases">
        <title>Genome assembly of Pristionchus species.</title>
        <authorList>
            <person name="Yoshida K."/>
            <person name="Sommer R.J."/>
        </authorList>
    </citation>
    <scope>NUCLEOTIDE SEQUENCE [LARGE SCALE GENOMIC DNA]</scope>
    <source>
        <strain evidence="3">RS5460</strain>
    </source>
</reference>